<comment type="caution">
    <text evidence="6">The sequence shown here is derived from an EMBL/GenBank/DDBJ whole genome shotgun (WGS) entry which is preliminary data.</text>
</comment>
<feature type="chain" id="PRO_5045959405" description="Alkaline phosphatase" evidence="5">
    <location>
        <begin position="23"/>
        <end position="559"/>
    </location>
</feature>
<dbReference type="PANTHER" id="PTHR10151:SF120">
    <property type="entry name" value="BIS(5'-ADENOSYL)-TRIPHOSPHATASE"/>
    <property type="match status" value="1"/>
</dbReference>
<name>A0ABT9A3L9_9SPHN</name>
<evidence type="ECO:0000256" key="4">
    <source>
        <dbReference type="PIRNR" id="PIRNR031924"/>
    </source>
</evidence>
<comment type="function">
    <text evidence="4">Alkaline phosphatase with broad substrate specificity.</text>
</comment>
<accession>A0ABT9A3L9</accession>
<keyword evidence="2 4" id="KW-0479">Metal-binding</keyword>
<protein>
    <recommendedName>
        <fullName evidence="4">Alkaline phosphatase</fullName>
        <ecNumber evidence="4">3.1.3.1</ecNumber>
    </recommendedName>
</protein>
<feature type="signal peptide" evidence="5">
    <location>
        <begin position="1"/>
        <end position="22"/>
    </location>
</feature>
<comment type="cofactor">
    <cofactor evidence="4">
        <name>Zn(2+)</name>
        <dbReference type="ChEBI" id="CHEBI:29105"/>
    </cofactor>
    <text evidence="4">Binds 2 Zn(2+) ions.</text>
</comment>
<dbReference type="PANTHER" id="PTHR10151">
    <property type="entry name" value="ECTONUCLEOTIDE PYROPHOSPHATASE/PHOSPHODIESTERASE"/>
    <property type="match status" value="1"/>
</dbReference>
<comment type="catalytic activity">
    <reaction evidence="4">
        <text>a phosphate monoester + H2O = an alcohol + phosphate</text>
        <dbReference type="Rhea" id="RHEA:15017"/>
        <dbReference type="ChEBI" id="CHEBI:15377"/>
        <dbReference type="ChEBI" id="CHEBI:30879"/>
        <dbReference type="ChEBI" id="CHEBI:43474"/>
        <dbReference type="ChEBI" id="CHEBI:67140"/>
        <dbReference type="EC" id="3.1.3.1"/>
    </reaction>
</comment>
<sequence length="559" mass="58890">MQRPKTLIGAVAALLAATPLSAQTGPTPVAIPPSSAPAAPRPAPKLIVAISVDQFSADLFAEYRNHFTKGFARLLTGDVFPSGYQSHAATETCPGHSTILSGFRPAHTGIIANTWIDQKSPLADKSIYCAEDESVPGSTASKYTVSDDHLLVPTLGERMKAANSASRTVSVAGKDRAAVMMGGHRKTLDEIWWWDGKAFVTYAGRATPPVVTQINAAASARIAEPQAAYEEPAFCAGHDRAIPIGEGKTVGTGRFEREAGNGAKFRASPAFDEAILALAAGLVRDMKLGQGDATDLIDIGASATDYVGHTYGTSGAEMCIQLTNLDQSLGLLFDQLDKTGVDYLVVLTADHGGHDLPERNRDHAMPMAARLNPETTTKAVNAAVTAKLKLTGDVLLGDSGSGDVWINTKLTKAQKAAVLAEALKVYRANPQVAAAFSGAEIAASPAPKGPPETWPLIMRAKASYNPLRSGDIVVALNPRITPTDPLHGAVATHGSFWDYDRRVPILFWRKGMTGFEQPLSVETVDIMPTLAGAIGLPLSAPLPDGRCLDLDGDTGTTCP</sequence>
<dbReference type="Gene3D" id="3.40.720.10">
    <property type="entry name" value="Alkaline Phosphatase, subunit A"/>
    <property type="match status" value="1"/>
</dbReference>
<dbReference type="Gene3D" id="3.30.1360.150">
    <property type="match status" value="1"/>
</dbReference>
<dbReference type="RefSeq" id="WP_304562838.1">
    <property type="nucleotide sequence ID" value="NZ_JAUQSZ010000016.1"/>
</dbReference>
<evidence type="ECO:0000313" key="7">
    <source>
        <dbReference type="Proteomes" id="UP001176468"/>
    </source>
</evidence>
<dbReference type="SUPFAM" id="SSF53649">
    <property type="entry name" value="Alkaline phosphatase-like"/>
    <property type="match status" value="1"/>
</dbReference>
<reference evidence="6" key="1">
    <citation type="submission" date="2023-07" db="EMBL/GenBank/DDBJ databases">
        <authorList>
            <person name="Kim M.K."/>
        </authorList>
    </citation>
    <scope>NUCLEOTIDE SEQUENCE</scope>
    <source>
        <strain evidence="6">CA1-15</strain>
    </source>
</reference>
<dbReference type="InterPro" id="IPR026263">
    <property type="entry name" value="Alkaline_phosphatase_prok"/>
</dbReference>
<dbReference type="InterPro" id="IPR017850">
    <property type="entry name" value="Alkaline_phosphatase_core_sf"/>
</dbReference>
<keyword evidence="4" id="KW-0862">Zinc</keyword>
<dbReference type="Proteomes" id="UP001176468">
    <property type="component" value="Unassembled WGS sequence"/>
</dbReference>
<keyword evidence="3 5" id="KW-0732">Signal</keyword>
<evidence type="ECO:0000256" key="3">
    <source>
        <dbReference type="ARBA" id="ARBA00022729"/>
    </source>
</evidence>
<evidence type="ECO:0000256" key="5">
    <source>
        <dbReference type="SAM" id="SignalP"/>
    </source>
</evidence>
<gene>
    <name evidence="6" type="ORF">Q5H94_19075</name>
</gene>
<evidence type="ECO:0000256" key="2">
    <source>
        <dbReference type="ARBA" id="ARBA00022723"/>
    </source>
</evidence>
<dbReference type="EC" id="3.1.3.1" evidence="4"/>
<organism evidence="6 7">
    <name type="scientific">Sphingomonas immobilis</name>
    <dbReference type="NCBI Taxonomy" id="3063997"/>
    <lineage>
        <taxon>Bacteria</taxon>
        <taxon>Pseudomonadati</taxon>
        <taxon>Pseudomonadota</taxon>
        <taxon>Alphaproteobacteria</taxon>
        <taxon>Sphingomonadales</taxon>
        <taxon>Sphingomonadaceae</taxon>
        <taxon>Sphingomonas</taxon>
    </lineage>
</organism>
<evidence type="ECO:0000313" key="6">
    <source>
        <dbReference type="EMBL" id="MDO7844440.1"/>
    </source>
</evidence>
<keyword evidence="7" id="KW-1185">Reference proteome</keyword>
<dbReference type="PIRSF" id="PIRSF031924">
    <property type="entry name" value="Pi-irrepressible_AP"/>
    <property type="match status" value="1"/>
</dbReference>
<dbReference type="InterPro" id="IPR002591">
    <property type="entry name" value="Phosphodiest/P_Trfase"/>
</dbReference>
<dbReference type="CDD" id="cd16016">
    <property type="entry name" value="AP-SPAP"/>
    <property type="match status" value="1"/>
</dbReference>
<dbReference type="EMBL" id="JAUQSZ010000016">
    <property type="protein sequence ID" value="MDO7844440.1"/>
    <property type="molecule type" value="Genomic_DNA"/>
</dbReference>
<proteinExistence type="predicted"/>
<evidence type="ECO:0000256" key="1">
    <source>
        <dbReference type="ARBA" id="ARBA00022553"/>
    </source>
</evidence>
<keyword evidence="1" id="KW-0597">Phosphoprotein</keyword>
<dbReference type="Pfam" id="PF01663">
    <property type="entry name" value="Phosphodiest"/>
    <property type="match status" value="1"/>
</dbReference>